<evidence type="ECO:0000313" key="2">
    <source>
        <dbReference type="Proteomes" id="UP000546642"/>
    </source>
</evidence>
<accession>A0A7X0D6D3</accession>
<dbReference type="EMBL" id="JACHDS010000001">
    <property type="protein sequence ID" value="MBB6173402.1"/>
    <property type="molecule type" value="Genomic_DNA"/>
</dbReference>
<keyword evidence="2" id="KW-1185">Reference proteome</keyword>
<organism evidence="1 2">
    <name type="scientific">Nocardiopsis mwathae</name>
    <dbReference type="NCBI Taxonomy" id="1472723"/>
    <lineage>
        <taxon>Bacteria</taxon>
        <taxon>Bacillati</taxon>
        <taxon>Actinomycetota</taxon>
        <taxon>Actinomycetes</taxon>
        <taxon>Streptosporangiales</taxon>
        <taxon>Nocardiopsidaceae</taxon>
        <taxon>Nocardiopsis</taxon>
    </lineage>
</organism>
<dbReference type="RefSeq" id="WP_184076761.1">
    <property type="nucleotide sequence ID" value="NZ_JACHDS010000001.1"/>
</dbReference>
<comment type="caution">
    <text evidence="1">The sequence shown here is derived from an EMBL/GenBank/DDBJ whole genome shotgun (WGS) entry which is preliminary data.</text>
</comment>
<dbReference type="AlphaFoldDB" id="A0A7X0D6D3"/>
<proteinExistence type="predicted"/>
<protein>
    <submittedName>
        <fullName evidence="1">Uncharacterized protein</fullName>
    </submittedName>
</protein>
<sequence>MTAVRMPMFGILAFGVVFISAGCMSVPHGDDADSKVDTEASLAENVAVEWKARQVRVQIMKSLLDSGSVEENREAVNGMVDGDLPILMGIGIIDENGDGRYVVEVNHDKWNDIDGNWTKDLDISANSLDSVDQALVNFSRMNDIKICSKEMSGYQAVEKYLKLSSENRYSKFSDYRKEVDDYVHCAGEWAELVQVPDGSGP</sequence>
<gene>
    <name evidence="1" type="ORF">HNR23_003462</name>
</gene>
<dbReference type="Proteomes" id="UP000546642">
    <property type="component" value="Unassembled WGS sequence"/>
</dbReference>
<reference evidence="1 2" key="1">
    <citation type="submission" date="2020-08" db="EMBL/GenBank/DDBJ databases">
        <title>Sequencing the genomes of 1000 actinobacteria strains.</title>
        <authorList>
            <person name="Klenk H.-P."/>
        </authorList>
    </citation>
    <scope>NUCLEOTIDE SEQUENCE [LARGE SCALE GENOMIC DNA]</scope>
    <source>
        <strain evidence="1 2">DSM 46659</strain>
    </source>
</reference>
<dbReference type="PROSITE" id="PS51257">
    <property type="entry name" value="PROKAR_LIPOPROTEIN"/>
    <property type="match status" value="1"/>
</dbReference>
<evidence type="ECO:0000313" key="1">
    <source>
        <dbReference type="EMBL" id="MBB6173402.1"/>
    </source>
</evidence>
<name>A0A7X0D6D3_9ACTN</name>